<feature type="transmembrane region" description="Helical" evidence="1">
    <location>
        <begin position="56"/>
        <end position="78"/>
    </location>
</feature>
<comment type="caution">
    <text evidence="2">The sequence shown here is derived from an EMBL/GenBank/DDBJ whole genome shotgun (WGS) entry which is preliminary data.</text>
</comment>
<dbReference type="GeneID" id="96779648"/>
<feature type="transmembrane region" description="Helical" evidence="1">
    <location>
        <begin position="182"/>
        <end position="203"/>
    </location>
</feature>
<dbReference type="PANTHER" id="PTHR36111:SF2">
    <property type="entry name" value="INNER MEMBRANE PROTEIN"/>
    <property type="match status" value="1"/>
</dbReference>
<dbReference type="Proteomes" id="UP000433181">
    <property type="component" value="Unassembled WGS sequence"/>
</dbReference>
<dbReference type="Pfam" id="PF04474">
    <property type="entry name" value="DUF554"/>
    <property type="match status" value="1"/>
</dbReference>
<feature type="transmembrane region" description="Helical" evidence="1">
    <location>
        <begin position="130"/>
        <end position="152"/>
    </location>
</feature>
<keyword evidence="1" id="KW-0472">Membrane</keyword>
<dbReference type="RefSeq" id="WP_154407864.1">
    <property type="nucleotide sequence ID" value="NZ_VUNR01000030.1"/>
</dbReference>
<accession>A0A6I2UG28</accession>
<sequence length="234" mass="24543">MFAVIVNTLAIVAGSLIGLLLRRGLPERLTGALMQGLGLCSVVIGVQGAIQESNILVMIVSVVLGILIGEAADADGHVNRFTERLLSRFSKGRGESGRLANAFVTSCLIMNVGAMVIVGSLDAGLRADYAMLYTKSLLDFISGIMMTAAMGIGVMGSAVFTLLFQGGIVLLAEFIAPFVSDYIVQEMACTGCLIILALGLNILELTKIKVINYLPALAVVPFVAYAFRVLGIGA</sequence>
<proteinExistence type="predicted"/>
<reference evidence="2 3" key="1">
    <citation type="submission" date="2019-08" db="EMBL/GenBank/DDBJ databases">
        <title>In-depth cultivation of the pig gut microbiome towards novel bacterial diversity and tailored functional studies.</title>
        <authorList>
            <person name="Wylensek D."/>
            <person name="Hitch T.C.A."/>
            <person name="Clavel T."/>
        </authorList>
    </citation>
    <scope>NUCLEOTIDE SEQUENCE [LARGE SCALE GENOMIC DNA]</scope>
    <source>
        <strain evidence="2 3">WCA-693-APC-5D-A</strain>
    </source>
</reference>
<feature type="transmembrane region" description="Helical" evidence="1">
    <location>
        <begin position="210"/>
        <end position="230"/>
    </location>
</feature>
<keyword evidence="1" id="KW-1133">Transmembrane helix</keyword>
<feature type="transmembrane region" description="Helical" evidence="1">
    <location>
        <begin position="6"/>
        <end position="25"/>
    </location>
</feature>
<dbReference type="EMBL" id="VUNR01000030">
    <property type="protein sequence ID" value="MSU09697.1"/>
    <property type="molecule type" value="Genomic_DNA"/>
</dbReference>
<feature type="transmembrane region" description="Helical" evidence="1">
    <location>
        <begin position="32"/>
        <end position="50"/>
    </location>
</feature>
<name>A0A6I2UG28_9FIRM</name>
<keyword evidence="1" id="KW-0812">Transmembrane</keyword>
<feature type="transmembrane region" description="Helical" evidence="1">
    <location>
        <begin position="99"/>
        <end position="118"/>
    </location>
</feature>
<dbReference type="InterPro" id="IPR007563">
    <property type="entry name" value="DUF554"/>
</dbReference>
<keyword evidence="3" id="KW-1185">Reference proteome</keyword>
<protein>
    <submittedName>
        <fullName evidence="2">DUF554 domain-containing protein</fullName>
    </submittedName>
</protein>
<evidence type="ECO:0000256" key="1">
    <source>
        <dbReference type="SAM" id="Phobius"/>
    </source>
</evidence>
<evidence type="ECO:0000313" key="2">
    <source>
        <dbReference type="EMBL" id="MSU09697.1"/>
    </source>
</evidence>
<evidence type="ECO:0000313" key="3">
    <source>
        <dbReference type="Proteomes" id="UP000433181"/>
    </source>
</evidence>
<gene>
    <name evidence="2" type="ORF">FYJ84_11985</name>
</gene>
<dbReference type="AlphaFoldDB" id="A0A6I2UG28"/>
<organism evidence="2 3">
    <name type="scientific">Anaerovibrio slackiae</name>
    <dbReference type="NCBI Taxonomy" id="2652309"/>
    <lineage>
        <taxon>Bacteria</taxon>
        <taxon>Bacillati</taxon>
        <taxon>Bacillota</taxon>
        <taxon>Negativicutes</taxon>
        <taxon>Selenomonadales</taxon>
        <taxon>Selenomonadaceae</taxon>
        <taxon>Anaerovibrio</taxon>
    </lineage>
</organism>
<dbReference type="PANTHER" id="PTHR36111">
    <property type="entry name" value="INNER MEMBRANE PROTEIN-RELATED"/>
    <property type="match status" value="1"/>
</dbReference>